<dbReference type="Pfam" id="PF00102">
    <property type="entry name" value="Y_phosphatase"/>
    <property type="match status" value="1"/>
</dbReference>
<dbReference type="SMART" id="SM00404">
    <property type="entry name" value="PTPc_motif"/>
    <property type="match status" value="1"/>
</dbReference>
<dbReference type="SUPFAM" id="SSF52799">
    <property type="entry name" value="(Phosphotyrosine protein) phosphatases II"/>
    <property type="match status" value="1"/>
</dbReference>
<dbReference type="Gene3D" id="3.90.190.10">
    <property type="entry name" value="Protein tyrosine phosphatase superfamily"/>
    <property type="match status" value="1"/>
</dbReference>
<keyword evidence="4" id="KW-1185">Reference proteome</keyword>
<proteinExistence type="predicted"/>
<dbReference type="InterPro" id="IPR000242">
    <property type="entry name" value="PTP_cat"/>
</dbReference>
<dbReference type="InterPro" id="IPR000387">
    <property type="entry name" value="Tyr_Pase_dom"/>
</dbReference>
<dbReference type="EMBL" id="BTRK01000004">
    <property type="protein sequence ID" value="GMR47520.1"/>
    <property type="molecule type" value="Genomic_DNA"/>
</dbReference>
<organism evidence="3 4">
    <name type="scientific">Pristionchus mayeri</name>
    <dbReference type="NCBI Taxonomy" id="1317129"/>
    <lineage>
        <taxon>Eukaryota</taxon>
        <taxon>Metazoa</taxon>
        <taxon>Ecdysozoa</taxon>
        <taxon>Nematoda</taxon>
        <taxon>Chromadorea</taxon>
        <taxon>Rhabditida</taxon>
        <taxon>Rhabditina</taxon>
        <taxon>Diplogasteromorpha</taxon>
        <taxon>Diplogasteroidea</taxon>
        <taxon>Neodiplogasteridae</taxon>
        <taxon>Pristionchus</taxon>
    </lineage>
</organism>
<evidence type="ECO:0000313" key="3">
    <source>
        <dbReference type="EMBL" id="GMR47520.1"/>
    </source>
</evidence>
<dbReference type="PANTHER" id="PTHR23219:SF13">
    <property type="entry name" value="TYROSINE-PROTEIN PHOSPHATASE DOMAIN-CONTAINING PROTEIN"/>
    <property type="match status" value="1"/>
</dbReference>
<dbReference type="PRINTS" id="PR00700">
    <property type="entry name" value="PRTYPHPHTASE"/>
</dbReference>
<feature type="non-terminal residue" evidence="3">
    <location>
        <position position="1"/>
    </location>
</feature>
<dbReference type="CDD" id="cd00047">
    <property type="entry name" value="PTPc"/>
    <property type="match status" value="1"/>
</dbReference>
<dbReference type="InterPro" id="IPR003595">
    <property type="entry name" value="Tyr_Pase_cat"/>
</dbReference>
<evidence type="ECO:0008006" key="5">
    <source>
        <dbReference type="Google" id="ProtNLM"/>
    </source>
</evidence>
<dbReference type="GO" id="GO:0004725">
    <property type="term" value="F:protein tyrosine phosphatase activity"/>
    <property type="evidence" value="ECO:0007669"/>
    <property type="project" value="InterPro"/>
</dbReference>
<gene>
    <name evidence="3" type="ORF">PMAYCL1PPCAC_17715</name>
</gene>
<feature type="domain" description="Tyrosine-protein phosphatase" evidence="1">
    <location>
        <begin position="58"/>
        <end position="278"/>
    </location>
</feature>
<reference evidence="4" key="1">
    <citation type="submission" date="2022-10" db="EMBL/GenBank/DDBJ databases">
        <title>Genome assembly of Pristionchus species.</title>
        <authorList>
            <person name="Yoshida K."/>
            <person name="Sommer R.J."/>
        </authorList>
    </citation>
    <scope>NUCLEOTIDE SEQUENCE [LARGE SCALE GENOMIC DNA]</scope>
    <source>
        <strain evidence="4">RS5460</strain>
    </source>
</reference>
<dbReference type="PROSITE" id="PS50055">
    <property type="entry name" value="TYR_PHOSPHATASE_PTP"/>
    <property type="match status" value="1"/>
</dbReference>
<dbReference type="AlphaFoldDB" id="A0AAN5I0U1"/>
<protein>
    <recommendedName>
        <fullName evidence="5">Tyrosine phosphatase</fullName>
    </recommendedName>
</protein>
<dbReference type="PROSITE" id="PS50056">
    <property type="entry name" value="TYR_PHOSPHATASE_2"/>
    <property type="match status" value="1"/>
</dbReference>
<evidence type="ECO:0000259" key="1">
    <source>
        <dbReference type="PROSITE" id="PS50055"/>
    </source>
</evidence>
<dbReference type="Proteomes" id="UP001328107">
    <property type="component" value="Unassembled WGS sequence"/>
</dbReference>
<sequence>QGERDQSEGGATAKSLRDGGLTEHYGQFLDHMAGKGWQKVADEFKTGYRTNAEVNRTTRYVISFNVPPDGDFYDANRVDFPSVEPKFVLAAVSIDKLSNMETFWRMIYDACPSFVVFLENYEAETKELKEKPIIPCGVGDTQDYGKMNVSNKKTTMAVTMEAVLEILPEGCSNSVITRFVQVLKWPETVLGDADDLSRNSAIHAVRMITDEKKPIVVVCNNGCGRSAMFVMLYAILTRLNARLKVSMAETLKWVRADRWGAIQTVEQYLTLHLLLLDYIRSKCPRLKDQTTAMKKSLKEYVEKTYAKKK</sequence>
<dbReference type="SMART" id="SM00194">
    <property type="entry name" value="PTPc"/>
    <property type="match status" value="1"/>
</dbReference>
<comment type="caution">
    <text evidence="3">The sequence shown here is derived from an EMBL/GenBank/DDBJ whole genome shotgun (WGS) entry which is preliminary data.</text>
</comment>
<evidence type="ECO:0000313" key="4">
    <source>
        <dbReference type="Proteomes" id="UP001328107"/>
    </source>
</evidence>
<dbReference type="InterPro" id="IPR029021">
    <property type="entry name" value="Prot-tyrosine_phosphatase-like"/>
</dbReference>
<feature type="domain" description="Tyrosine specific protein phosphatases" evidence="2">
    <location>
        <begin position="199"/>
        <end position="269"/>
    </location>
</feature>
<dbReference type="PANTHER" id="PTHR23219">
    <property type="entry name" value="TYROSINE-PROTEIN PHOSPHATASE C15H7.3-RELATED"/>
    <property type="match status" value="1"/>
</dbReference>
<name>A0AAN5I0U1_9BILA</name>
<evidence type="ECO:0000259" key="2">
    <source>
        <dbReference type="PROSITE" id="PS50056"/>
    </source>
</evidence>
<accession>A0AAN5I0U1</accession>